<feature type="transmembrane region" description="Helical" evidence="1">
    <location>
        <begin position="39"/>
        <end position="59"/>
    </location>
</feature>
<dbReference type="PIRSF" id="PIRSF030959">
    <property type="entry name" value="UCP030959"/>
    <property type="match status" value="1"/>
</dbReference>
<name>A0ABW0M550_9BURK</name>
<dbReference type="SUPFAM" id="SSF48452">
    <property type="entry name" value="TPR-like"/>
    <property type="match status" value="1"/>
</dbReference>
<proteinExistence type="predicted"/>
<keyword evidence="1" id="KW-0812">Transmembrane</keyword>
<evidence type="ECO:0000313" key="3">
    <source>
        <dbReference type="Proteomes" id="UP001596045"/>
    </source>
</evidence>
<comment type="caution">
    <text evidence="2">The sequence shown here is derived from an EMBL/GenBank/DDBJ whole genome shotgun (WGS) entry which is preliminary data.</text>
</comment>
<organism evidence="2 3">
    <name type="scientific">Paraherbaspirillum soli</name>
    <dbReference type="NCBI Taxonomy" id="631222"/>
    <lineage>
        <taxon>Bacteria</taxon>
        <taxon>Pseudomonadati</taxon>
        <taxon>Pseudomonadota</taxon>
        <taxon>Betaproteobacteria</taxon>
        <taxon>Burkholderiales</taxon>
        <taxon>Oxalobacteraceae</taxon>
        <taxon>Paraherbaspirillum</taxon>
    </lineage>
</organism>
<accession>A0ABW0M550</accession>
<keyword evidence="1" id="KW-0472">Membrane</keyword>
<dbReference type="Gene3D" id="1.25.40.10">
    <property type="entry name" value="Tetratricopeptide repeat domain"/>
    <property type="match status" value="1"/>
</dbReference>
<keyword evidence="1" id="KW-1133">Transmembrane helix</keyword>
<dbReference type="RefSeq" id="WP_378995522.1">
    <property type="nucleotide sequence ID" value="NZ_JBHSMT010000008.1"/>
</dbReference>
<dbReference type="InterPro" id="IPR014562">
    <property type="entry name" value="UCP030959_TPR_rpt-cont"/>
</dbReference>
<reference evidence="3" key="1">
    <citation type="journal article" date="2019" name="Int. J. Syst. Evol. Microbiol.">
        <title>The Global Catalogue of Microorganisms (GCM) 10K type strain sequencing project: providing services to taxonomists for standard genome sequencing and annotation.</title>
        <authorList>
            <consortium name="The Broad Institute Genomics Platform"/>
            <consortium name="The Broad Institute Genome Sequencing Center for Infectious Disease"/>
            <person name="Wu L."/>
            <person name="Ma J."/>
        </authorList>
    </citation>
    <scope>NUCLEOTIDE SEQUENCE [LARGE SCALE GENOMIC DNA]</scope>
    <source>
        <strain evidence="3">JCM 17066</strain>
    </source>
</reference>
<evidence type="ECO:0000313" key="2">
    <source>
        <dbReference type="EMBL" id="MFC5473278.1"/>
    </source>
</evidence>
<protein>
    <recommendedName>
        <fullName evidence="4">Tetratricopeptide repeat protein</fullName>
    </recommendedName>
</protein>
<sequence>PSLTTTQTERVAMPFLGIGLHVLVALFFAIHALKTGRQIYWLIILFSFPLLGSIAYFFVEYLPSSGVDRGIKNVTSLAVKTLDPSKALRTARAAFELTPTVQNRIHLANALLESNATAEAAEQFDICLQGPFANDPEIRFGAAKVKFLDQKPTAAIQLLTMIMNSTPGFRAEEVSLLLARAYAAAGDHHQAQQHFTQTVNNYGGIESRAEYAIWAASTGDLKTAAGLRAELEQTWKHWPKHARSLHKPLFRRVDAAIEAAKGSIPK</sequence>
<feature type="non-terminal residue" evidence="2">
    <location>
        <position position="1"/>
    </location>
</feature>
<dbReference type="Proteomes" id="UP001596045">
    <property type="component" value="Unassembled WGS sequence"/>
</dbReference>
<evidence type="ECO:0008006" key="4">
    <source>
        <dbReference type="Google" id="ProtNLM"/>
    </source>
</evidence>
<gene>
    <name evidence="2" type="ORF">ACFPM8_04850</name>
</gene>
<feature type="transmembrane region" description="Helical" evidence="1">
    <location>
        <begin position="12"/>
        <end position="33"/>
    </location>
</feature>
<keyword evidence="3" id="KW-1185">Reference proteome</keyword>
<evidence type="ECO:0000256" key="1">
    <source>
        <dbReference type="SAM" id="Phobius"/>
    </source>
</evidence>
<dbReference type="InterPro" id="IPR011990">
    <property type="entry name" value="TPR-like_helical_dom_sf"/>
</dbReference>
<dbReference type="EMBL" id="JBHSMT010000008">
    <property type="protein sequence ID" value="MFC5473278.1"/>
    <property type="molecule type" value="Genomic_DNA"/>
</dbReference>